<protein>
    <submittedName>
        <fullName evidence="1">Uncharacterized protein</fullName>
    </submittedName>
</protein>
<dbReference type="RefSeq" id="WP_068667020.1">
    <property type="nucleotide sequence ID" value="NZ_CP015520.1"/>
</dbReference>
<dbReference type="OrthoDB" id="97152at2157"/>
<reference evidence="2" key="1">
    <citation type="journal article" date="2016" name="Syst. Appl. Microbiol.">
        <title>Thermococcus piezophilus sp. nov., a novel hyperthermophilic and piezophilic archaeon with a broad pressure range for growth, isolated from a deepest hydrothermal vent at the Mid-Cayman Rise.</title>
        <authorList>
            <person name="Dalmasso C."/>
            <person name="Oger P."/>
            <person name="Selva G."/>
            <person name="Courtine D."/>
            <person name="L'Haridon S."/>
            <person name="Garlaschelli A."/>
            <person name="Roussel E."/>
            <person name="Miyazaki J."/>
            <person name="Reveillaud J."/>
            <person name="Jebbar M."/>
            <person name="Takai K."/>
            <person name="Maignien L."/>
            <person name="Alain K."/>
        </authorList>
    </citation>
    <scope>NUCLEOTIDE SEQUENCE [LARGE SCALE GENOMIC DNA]</scope>
    <source>
        <strain evidence="2">CDGS</strain>
    </source>
</reference>
<gene>
    <name evidence="1" type="ORF">A7C91_09680</name>
</gene>
<organism evidence="1 2">
    <name type="scientific">Thermococcus piezophilus</name>
    <dbReference type="NCBI Taxonomy" id="1712654"/>
    <lineage>
        <taxon>Archaea</taxon>
        <taxon>Methanobacteriati</taxon>
        <taxon>Methanobacteriota</taxon>
        <taxon>Thermococci</taxon>
        <taxon>Thermococcales</taxon>
        <taxon>Thermococcaceae</taxon>
        <taxon>Thermococcus</taxon>
    </lineage>
</organism>
<dbReference type="AlphaFoldDB" id="A0A172WJ11"/>
<name>A0A172WJ11_9EURY</name>
<dbReference type="GeneID" id="28496464"/>
<keyword evidence="2" id="KW-1185">Reference proteome</keyword>
<sequence length="92" mass="11021">MLLERLLKPAYHFRVWWLKFESEKFKEGLRQNGINPVELREDWDAELMVESFLASSFGKYVYLMKFKDGTKLLVRAPNLSRRGRRSKRTPTL</sequence>
<dbReference type="EMBL" id="CP015520">
    <property type="protein sequence ID" value="ANF23400.1"/>
    <property type="molecule type" value="Genomic_DNA"/>
</dbReference>
<proteinExistence type="predicted"/>
<accession>A0A172WJ11</accession>
<evidence type="ECO:0000313" key="1">
    <source>
        <dbReference type="EMBL" id="ANF23400.1"/>
    </source>
</evidence>
<dbReference type="KEGG" id="tpie:A7C91_09680"/>
<dbReference type="Proteomes" id="UP000076969">
    <property type="component" value="Chromosome"/>
</dbReference>
<evidence type="ECO:0000313" key="2">
    <source>
        <dbReference type="Proteomes" id="UP000076969"/>
    </source>
</evidence>